<accession>A0A506PK26</accession>
<dbReference type="Pfam" id="PF04977">
    <property type="entry name" value="DivIC"/>
    <property type="match status" value="1"/>
</dbReference>
<dbReference type="EMBL" id="VHIQ01000003">
    <property type="protein sequence ID" value="TPV33969.1"/>
    <property type="molecule type" value="Genomic_DNA"/>
</dbReference>
<evidence type="ECO:0000313" key="3">
    <source>
        <dbReference type="Proteomes" id="UP000317332"/>
    </source>
</evidence>
<gene>
    <name evidence="2" type="ORF">FJ651_07370</name>
</gene>
<sequence>MTTNKNTTKFLSILKKPFVLILLIFLIWMLFFDANSYLIHRELNKEINELEKEKNYYLREMEADKKIIKQLSTDDGIEKLAREKYYMKKENEDIYIIEYEDSIVKNK</sequence>
<dbReference type="Proteomes" id="UP000317332">
    <property type="component" value="Unassembled WGS sequence"/>
</dbReference>
<dbReference type="OrthoDB" id="1467719at2"/>
<name>A0A506PK26_9FLAO</name>
<dbReference type="AlphaFoldDB" id="A0A506PK26"/>
<reference evidence="2 3" key="1">
    <citation type="submission" date="2019-06" db="EMBL/GenBank/DDBJ databases">
        <title>Flavobacteriaceae Paucihalobacterium erythroidium CWB-1, complete genome.</title>
        <authorList>
            <person name="Wu S."/>
        </authorList>
    </citation>
    <scope>NUCLEOTIDE SEQUENCE [LARGE SCALE GENOMIC DNA]</scope>
    <source>
        <strain evidence="2 3">CWB-1</strain>
    </source>
</reference>
<keyword evidence="1" id="KW-0472">Membrane</keyword>
<dbReference type="InterPro" id="IPR007060">
    <property type="entry name" value="FtsL/DivIC"/>
</dbReference>
<organism evidence="2 3">
    <name type="scientific">Paucihalobacter ruber</name>
    <dbReference type="NCBI Taxonomy" id="2567861"/>
    <lineage>
        <taxon>Bacteria</taxon>
        <taxon>Pseudomonadati</taxon>
        <taxon>Bacteroidota</taxon>
        <taxon>Flavobacteriia</taxon>
        <taxon>Flavobacteriales</taxon>
        <taxon>Flavobacteriaceae</taxon>
        <taxon>Paucihalobacter</taxon>
    </lineage>
</organism>
<evidence type="ECO:0000313" key="2">
    <source>
        <dbReference type="EMBL" id="TPV33969.1"/>
    </source>
</evidence>
<keyword evidence="1" id="KW-0812">Transmembrane</keyword>
<protein>
    <submittedName>
        <fullName evidence="2">Septum formation initiator</fullName>
    </submittedName>
</protein>
<evidence type="ECO:0000256" key="1">
    <source>
        <dbReference type="SAM" id="Phobius"/>
    </source>
</evidence>
<feature type="transmembrane region" description="Helical" evidence="1">
    <location>
        <begin position="18"/>
        <end position="39"/>
    </location>
</feature>
<proteinExistence type="predicted"/>
<keyword evidence="1" id="KW-1133">Transmembrane helix</keyword>
<comment type="caution">
    <text evidence="2">The sequence shown here is derived from an EMBL/GenBank/DDBJ whole genome shotgun (WGS) entry which is preliminary data.</text>
</comment>
<keyword evidence="3" id="KW-1185">Reference proteome</keyword>
<dbReference type="RefSeq" id="WP_140989866.1">
    <property type="nucleotide sequence ID" value="NZ_VHIQ01000003.1"/>
</dbReference>